<evidence type="ECO:0000256" key="2">
    <source>
        <dbReference type="SAM" id="Coils"/>
    </source>
</evidence>
<keyword evidence="2" id="KW-0175">Coiled coil</keyword>
<proteinExistence type="predicted"/>
<keyword evidence="6" id="KW-1185">Reference proteome</keyword>
<gene>
    <name evidence="5" type="ORF">HNQ50_003684</name>
</gene>
<dbReference type="Pfam" id="PF13411">
    <property type="entry name" value="MerR_1"/>
    <property type="match status" value="1"/>
</dbReference>
<sequence length="144" mass="16581">MDPFMQIEDMAQRTGLTAHTLRYYERIGLIAPVQRAPGGQRRYAPADLTWIEFLLRLRNTGMPIRQMQVYAHMRSVGESTLVARHALLQAHLEEVEKQLAELAQTAGYLRQKIAIYDEQVSLQPPSCEETRHEQPNPTRSDRNP</sequence>
<keyword evidence="1 5" id="KW-0238">DNA-binding</keyword>
<dbReference type="Proteomes" id="UP000543030">
    <property type="component" value="Unassembled WGS sequence"/>
</dbReference>
<dbReference type="RefSeq" id="WP_184102574.1">
    <property type="nucleotide sequence ID" value="NZ_JACHHN010000008.1"/>
</dbReference>
<evidence type="ECO:0000313" key="6">
    <source>
        <dbReference type="Proteomes" id="UP000543030"/>
    </source>
</evidence>
<evidence type="ECO:0000313" key="5">
    <source>
        <dbReference type="EMBL" id="MBB5192930.1"/>
    </source>
</evidence>
<dbReference type="PRINTS" id="PR00040">
    <property type="entry name" value="HTHMERR"/>
</dbReference>
<feature type="coiled-coil region" evidence="2">
    <location>
        <begin position="85"/>
        <end position="112"/>
    </location>
</feature>
<dbReference type="GO" id="GO:0003700">
    <property type="term" value="F:DNA-binding transcription factor activity"/>
    <property type="evidence" value="ECO:0007669"/>
    <property type="project" value="InterPro"/>
</dbReference>
<feature type="domain" description="HTH merR-type" evidence="4">
    <location>
        <begin position="1"/>
        <end position="73"/>
    </location>
</feature>
<dbReference type="CDD" id="cd01109">
    <property type="entry name" value="HTH_YyaN"/>
    <property type="match status" value="1"/>
</dbReference>
<protein>
    <submittedName>
        <fullName evidence="5">DNA-binding transcriptional MerR regulator</fullName>
    </submittedName>
</protein>
<dbReference type="GO" id="GO:0003677">
    <property type="term" value="F:DNA binding"/>
    <property type="evidence" value="ECO:0007669"/>
    <property type="project" value="UniProtKB-KW"/>
</dbReference>
<reference evidence="5 6" key="1">
    <citation type="submission" date="2020-08" db="EMBL/GenBank/DDBJ databases">
        <title>Genomic Encyclopedia of Type Strains, Phase IV (KMG-IV): sequencing the most valuable type-strain genomes for metagenomic binning, comparative biology and taxonomic classification.</title>
        <authorList>
            <person name="Goeker M."/>
        </authorList>
    </citation>
    <scope>NUCLEOTIDE SEQUENCE [LARGE SCALE GENOMIC DNA]</scope>
    <source>
        <strain evidence="5 6">DSM 18233</strain>
    </source>
</reference>
<dbReference type="AlphaFoldDB" id="A0A840RKC7"/>
<dbReference type="SUPFAM" id="SSF46955">
    <property type="entry name" value="Putative DNA-binding domain"/>
    <property type="match status" value="1"/>
</dbReference>
<name>A0A840RKC7_9NEIS</name>
<dbReference type="InterPro" id="IPR009061">
    <property type="entry name" value="DNA-bd_dom_put_sf"/>
</dbReference>
<dbReference type="Gene3D" id="1.10.1660.10">
    <property type="match status" value="1"/>
</dbReference>
<dbReference type="EMBL" id="JACHHN010000008">
    <property type="protein sequence ID" value="MBB5192930.1"/>
    <property type="molecule type" value="Genomic_DNA"/>
</dbReference>
<dbReference type="PROSITE" id="PS50937">
    <property type="entry name" value="HTH_MERR_2"/>
    <property type="match status" value="1"/>
</dbReference>
<dbReference type="SMART" id="SM00422">
    <property type="entry name" value="HTH_MERR"/>
    <property type="match status" value="1"/>
</dbReference>
<dbReference type="PANTHER" id="PTHR30204">
    <property type="entry name" value="REDOX-CYCLING DRUG-SENSING TRANSCRIPTIONAL ACTIVATOR SOXR"/>
    <property type="match status" value="1"/>
</dbReference>
<feature type="compositionally biased region" description="Basic and acidic residues" evidence="3">
    <location>
        <begin position="128"/>
        <end position="144"/>
    </location>
</feature>
<evidence type="ECO:0000256" key="3">
    <source>
        <dbReference type="SAM" id="MobiDB-lite"/>
    </source>
</evidence>
<dbReference type="InterPro" id="IPR000551">
    <property type="entry name" value="MerR-type_HTH_dom"/>
</dbReference>
<organism evidence="5 6">
    <name type="scientific">Silvimonas terrae</name>
    <dbReference type="NCBI Taxonomy" id="300266"/>
    <lineage>
        <taxon>Bacteria</taxon>
        <taxon>Pseudomonadati</taxon>
        <taxon>Pseudomonadota</taxon>
        <taxon>Betaproteobacteria</taxon>
        <taxon>Neisseriales</taxon>
        <taxon>Chitinibacteraceae</taxon>
        <taxon>Silvimonas</taxon>
    </lineage>
</organism>
<feature type="region of interest" description="Disordered" evidence="3">
    <location>
        <begin position="123"/>
        <end position="144"/>
    </location>
</feature>
<dbReference type="InterPro" id="IPR047057">
    <property type="entry name" value="MerR_fam"/>
</dbReference>
<accession>A0A840RKC7</accession>
<evidence type="ECO:0000256" key="1">
    <source>
        <dbReference type="ARBA" id="ARBA00023125"/>
    </source>
</evidence>
<comment type="caution">
    <text evidence="5">The sequence shown here is derived from an EMBL/GenBank/DDBJ whole genome shotgun (WGS) entry which is preliminary data.</text>
</comment>
<dbReference type="PANTHER" id="PTHR30204:SF98">
    <property type="entry name" value="HTH-TYPE TRANSCRIPTIONAL REGULATOR ADHR"/>
    <property type="match status" value="1"/>
</dbReference>
<evidence type="ECO:0000259" key="4">
    <source>
        <dbReference type="PROSITE" id="PS50937"/>
    </source>
</evidence>